<dbReference type="InterPro" id="IPR036259">
    <property type="entry name" value="MFS_trans_sf"/>
</dbReference>
<feature type="region of interest" description="Disordered" evidence="2">
    <location>
        <begin position="366"/>
        <end position="418"/>
    </location>
</feature>
<dbReference type="EMBL" id="KB320472">
    <property type="protein sequence ID" value="ELW71237.1"/>
    <property type="molecule type" value="Genomic_DNA"/>
</dbReference>
<keyword evidence="6" id="KW-1185">Reference proteome</keyword>
<feature type="transmembrane region" description="Helical" evidence="3">
    <location>
        <begin position="622"/>
        <end position="644"/>
    </location>
</feature>
<keyword evidence="3" id="KW-1133">Transmembrane helix</keyword>
<dbReference type="Pfam" id="PF07690">
    <property type="entry name" value="MFS_1"/>
    <property type="match status" value="1"/>
</dbReference>
<feature type="transmembrane region" description="Helical" evidence="3">
    <location>
        <begin position="309"/>
        <end position="329"/>
    </location>
</feature>
<keyword evidence="3" id="KW-0472">Membrane</keyword>
<dbReference type="Proteomes" id="UP000011518">
    <property type="component" value="Unassembled WGS sequence"/>
</dbReference>
<keyword evidence="3" id="KW-0812">Transmembrane</keyword>
<feature type="transmembrane region" description="Helical" evidence="3">
    <location>
        <begin position="531"/>
        <end position="549"/>
    </location>
</feature>
<proteinExistence type="predicted"/>
<dbReference type="AlphaFoldDB" id="L9LBV5"/>
<feature type="transmembrane region" description="Helical" evidence="3">
    <location>
        <begin position="505"/>
        <end position="524"/>
    </location>
</feature>
<evidence type="ECO:0000256" key="3">
    <source>
        <dbReference type="SAM" id="Phobius"/>
    </source>
</evidence>
<dbReference type="InParanoid" id="L9LBV5"/>
<reference evidence="6" key="1">
    <citation type="submission" date="2012-07" db="EMBL/GenBank/DDBJ databases">
        <title>Genome of the Chinese tree shrew, a rising model animal genetically related to primates.</title>
        <authorList>
            <person name="Zhang G."/>
            <person name="Fan Y."/>
            <person name="Yao Y."/>
            <person name="Huang Z."/>
        </authorList>
    </citation>
    <scope>NUCLEOTIDE SEQUENCE [LARGE SCALE GENOMIC DNA]</scope>
</reference>
<dbReference type="PANTHER" id="PTHR11360:SF239">
    <property type="entry name" value="MONOCARBOXYLATE TRANSPORTER 14"/>
    <property type="match status" value="1"/>
</dbReference>
<dbReference type="eggNOG" id="KOG2504">
    <property type="taxonomic scope" value="Eukaryota"/>
</dbReference>
<dbReference type="GO" id="GO:0008028">
    <property type="term" value="F:monocarboxylic acid transmembrane transporter activity"/>
    <property type="evidence" value="ECO:0007669"/>
    <property type="project" value="TreeGrafter"/>
</dbReference>
<evidence type="ECO:0000256" key="1">
    <source>
        <dbReference type="ARBA" id="ARBA00004141"/>
    </source>
</evidence>
<reference evidence="6" key="2">
    <citation type="journal article" date="2013" name="Nat. Commun.">
        <title>Genome of the Chinese tree shrew.</title>
        <authorList>
            <person name="Fan Y."/>
            <person name="Huang Z.Y."/>
            <person name="Cao C.C."/>
            <person name="Chen C.S."/>
            <person name="Chen Y.X."/>
            <person name="Fan D.D."/>
            <person name="He J."/>
            <person name="Hou H.L."/>
            <person name="Hu L."/>
            <person name="Hu X.T."/>
            <person name="Jiang X.T."/>
            <person name="Lai R."/>
            <person name="Lang Y.S."/>
            <person name="Liang B."/>
            <person name="Liao S.G."/>
            <person name="Mu D."/>
            <person name="Ma Y.Y."/>
            <person name="Niu Y.Y."/>
            <person name="Sun X.Q."/>
            <person name="Xia J.Q."/>
            <person name="Xiao J."/>
            <person name="Xiong Z.Q."/>
            <person name="Xu L."/>
            <person name="Yang L."/>
            <person name="Zhang Y."/>
            <person name="Zhao W."/>
            <person name="Zhao X.D."/>
            <person name="Zheng Y.T."/>
            <person name="Zhou J.M."/>
            <person name="Zhu Y.B."/>
            <person name="Zhang G.J."/>
            <person name="Wang J."/>
            <person name="Yao Y.G."/>
        </authorList>
    </citation>
    <scope>NUCLEOTIDE SEQUENCE [LARGE SCALE GENOMIC DNA]</scope>
</reference>
<evidence type="ECO:0000313" key="5">
    <source>
        <dbReference type="EMBL" id="ELW71237.1"/>
    </source>
</evidence>
<evidence type="ECO:0000256" key="2">
    <source>
        <dbReference type="SAM" id="MobiDB-lite"/>
    </source>
</evidence>
<dbReference type="GO" id="GO:0016020">
    <property type="term" value="C:membrane"/>
    <property type="evidence" value="ECO:0007669"/>
    <property type="project" value="UniProtKB-SubCell"/>
</dbReference>
<comment type="subcellular location">
    <subcellularLocation>
        <location evidence="1">Membrane</location>
        <topology evidence="1">Multi-pass membrane protein</topology>
    </subcellularLocation>
</comment>
<dbReference type="InterPro" id="IPR020846">
    <property type="entry name" value="MFS_dom"/>
</dbReference>
<dbReference type="FunCoup" id="L9LBV5">
    <property type="interactions" value="38"/>
</dbReference>
<dbReference type="PANTHER" id="PTHR11360">
    <property type="entry name" value="MONOCARBOXYLATE TRANSPORTER"/>
    <property type="match status" value="1"/>
</dbReference>
<dbReference type="PROSITE" id="PS50850">
    <property type="entry name" value="MFS"/>
    <property type="match status" value="1"/>
</dbReference>
<accession>L9LBV5</accession>
<feature type="transmembrane region" description="Helical" evidence="3">
    <location>
        <begin position="465"/>
        <end position="485"/>
    </location>
</feature>
<organism evidence="5 6">
    <name type="scientific">Tupaia chinensis</name>
    <name type="common">Chinese tree shrew</name>
    <name type="synonym">Tupaia belangeri chinensis</name>
    <dbReference type="NCBI Taxonomy" id="246437"/>
    <lineage>
        <taxon>Eukaryota</taxon>
        <taxon>Metazoa</taxon>
        <taxon>Chordata</taxon>
        <taxon>Craniata</taxon>
        <taxon>Vertebrata</taxon>
        <taxon>Euteleostomi</taxon>
        <taxon>Mammalia</taxon>
        <taxon>Eutheria</taxon>
        <taxon>Euarchontoglires</taxon>
        <taxon>Scandentia</taxon>
        <taxon>Tupaiidae</taxon>
        <taxon>Tupaia</taxon>
    </lineage>
</organism>
<dbReference type="InterPro" id="IPR011701">
    <property type="entry name" value="MFS"/>
</dbReference>
<dbReference type="SUPFAM" id="SSF103473">
    <property type="entry name" value="MFS general substrate transporter"/>
    <property type="match status" value="1"/>
</dbReference>
<evidence type="ECO:0000313" key="6">
    <source>
        <dbReference type="Proteomes" id="UP000011518"/>
    </source>
</evidence>
<feature type="transmembrane region" description="Helical" evidence="3">
    <location>
        <begin position="555"/>
        <end position="578"/>
    </location>
</feature>
<sequence>MYTSHEDIGYDFEDDPKDKKTLKPHPDIDGGWAWMMVLSSFFVHVLIMGSQMALGVLNVEWLEEFHQSRGLTAWVSSLSMGITLIVDCVPSACEVYDRMRSCGPGSRTIVVSYRGGACNAQEGRKLTKVEQPTVRSVTLFKTTSKCYTYTATGALPLALVHSSSDIPVFVRTEGPASQLCFRCSVTGPFIGFFFNTCGCRRTAIVGGLVNSLGWVLSAYATNVHYLFVTFGVAAGQEKEGDNIINTCGCRRTAIVGGLVNSLGWVLSAYATNVHYLFVTFGVAAGFGSGMAYLPAVVMVGRYFQKRRALAQGLSTTGTGFGAFLMTVLLKYLCAEYGWRNAMLIQGAVSLNLCACGALMRPLSPGTDANTPAEKDPNVLPAHSTESVTSEGQRARADEKDDRPGHEESRGDLPAQEYPEQARHRKNLGAFRVLKTASQLTVRVRRGFRDWYSGYFGTASLFTNRMFVAFIFWALFAYSSFVIPFIHLPEIVNLYHLSEQNDVFPLTSIIAIVHILGKVVLGIVADSPCISVWNVFLMANFTLVLSIFILPLTHTYAGLAVICALIGFSSGYFSLMPVVTEDLVGIEHLANAYGIIICANGISALLGPPFAGWIYDITQKYDFSFYISGLLYMVGILFLLIQPCIRIIEQSRRKYMGGAHV</sequence>
<gene>
    <name evidence="5" type="ORF">TREES_T100015669</name>
</gene>
<dbReference type="InterPro" id="IPR050327">
    <property type="entry name" value="Proton-linked_MCT"/>
</dbReference>
<protein>
    <submittedName>
        <fullName evidence="5">Monocarboxylate transporter 14</fullName>
    </submittedName>
</protein>
<feature type="transmembrane region" description="Helical" evidence="3">
    <location>
        <begin position="32"/>
        <end position="59"/>
    </location>
</feature>
<feature type="domain" description="Major facilitator superfamily (MFS) profile" evidence="4">
    <location>
        <begin position="464"/>
        <end position="660"/>
    </location>
</feature>
<name>L9LBV5_TUPCH</name>
<feature type="transmembrane region" description="Helical" evidence="3">
    <location>
        <begin position="590"/>
        <end position="610"/>
    </location>
</feature>
<feature type="transmembrane region" description="Helical" evidence="3">
    <location>
        <begin position="275"/>
        <end position="297"/>
    </location>
</feature>
<dbReference type="Gene3D" id="1.20.1250.20">
    <property type="entry name" value="MFS general substrate transporter like domains"/>
    <property type="match status" value="1"/>
</dbReference>
<feature type="compositionally biased region" description="Basic and acidic residues" evidence="2">
    <location>
        <begin position="392"/>
        <end position="410"/>
    </location>
</feature>
<dbReference type="STRING" id="246437.L9LBV5"/>
<evidence type="ECO:0000259" key="4">
    <source>
        <dbReference type="PROSITE" id="PS50850"/>
    </source>
</evidence>